<evidence type="ECO:0000313" key="8">
    <source>
        <dbReference type="EMBL" id="QLQ77875.1"/>
    </source>
</evidence>
<evidence type="ECO:0000256" key="3">
    <source>
        <dbReference type="ARBA" id="ARBA00022989"/>
    </source>
</evidence>
<sequence>MSSPSRKRDMVKAYFSNKYDKVLDSLLVNDTNTALAYGTGVESSTKKIPNMEVVHGIATSLFNASVERLKAEKNGWSMSSIGTESSDDFWKDENFKQETDSDKGSTTMESVEKVATKIENKTREHFVDLFVEKLIARMIPDRLPEREHFGELSEEERRKAQTVSATVLSSNLKKLTPKMHLVFELQDSIVRLLTWRNPSGTVTMLILCTMICYNPMYLITMPLLYIAFGLMVPGYMRRHPLRRALYPVRRVYGRSLIKEIADSGTRRASGSASIHEYSYSEDATGSNSPALEDPLSNGVEFVSNLRDFQTASTATVQMSNSLERFLYGTAGFKDERYSTVVFLKYIFWFCFLGAVSKFVNWSFVLSAWLWYAMIKSHPKVKKKLEAFKTKGTKTTEVTPKKEGLQLILDEPPEVKLVEIYEIYKQGITPRHWDFYKYSNQVFDPLDKYRKLQQPPPGVDKLDEVYAPSTWVFDENSAWEIDWNVKKWADERGLHYTTDDEFLVDDMFKRRRLTRRVLRYANPIIKPPYKK</sequence>
<keyword evidence="2 6" id="KW-0812">Transmembrane</keyword>
<evidence type="ECO:0000313" key="9">
    <source>
        <dbReference type="Proteomes" id="UP000510647"/>
    </source>
</evidence>
<organism evidence="8 9">
    <name type="scientific">Torulaspora globosa</name>
    <dbReference type="NCBI Taxonomy" id="48254"/>
    <lineage>
        <taxon>Eukaryota</taxon>
        <taxon>Fungi</taxon>
        <taxon>Dikarya</taxon>
        <taxon>Ascomycota</taxon>
        <taxon>Saccharomycotina</taxon>
        <taxon>Saccharomycetes</taxon>
        <taxon>Saccharomycetales</taxon>
        <taxon>Saccharomycetaceae</taxon>
        <taxon>Torulaspora</taxon>
    </lineage>
</organism>
<proteinExistence type="predicted"/>
<dbReference type="InterPro" id="IPR010482">
    <property type="entry name" value="TECPR1-like_DysF"/>
</dbReference>
<keyword evidence="5" id="KW-0576">Peroxisome</keyword>
<evidence type="ECO:0000256" key="6">
    <source>
        <dbReference type="SAM" id="Phobius"/>
    </source>
</evidence>
<dbReference type="GO" id="GO:0005778">
    <property type="term" value="C:peroxisomal membrane"/>
    <property type="evidence" value="ECO:0007669"/>
    <property type="project" value="UniProtKB-SubCell"/>
</dbReference>
<dbReference type="PANTHER" id="PTHR28304">
    <property type="entry name" value="PEROXISOMAL MEMBRANE PROTEIN PEX29"/>
    <property type="match status" value="1"/>
</dbReference>
<dbReference type="GO" id="GO:0007031">
    <property type="term" value="P:peroxisome organization"/>
    <property type="evidence" value="ECO:0007669"/>
    <property type="project" value="TreeGrafter"/>
</dbReference>
<comment type="subcellular location">
    <subcellularLocation>
        <location evidence="1">Peroxisome membrane</location>
        <topology evidence="1">Multi-pass membrane protein</topology>
    </subcellularLocation>
</comment>
<keyword evidence="9" id="KW-1185">Reference proteome</keyword>
<keyword evidence="4 6" id="KW-0472">Membrane</keyword>
<evidence type="ECO:0000259" key="7">
    <source>
        <dbReference type="Pfam" id="PF06398"/>
    </source>
</evidence>
<dbReference type="Pfam" id="PF06398">
    <property type="entry name" value="Pex24p"/>
    <property type="match status" value="1"/>
</dbReference>
<dbReference type="OrthoDB" id="74314at2759"/>
<feature type="transmembrane region" description="Helical" evidence="6">
    <location>
        <begin position="216"/>
        <end position="236"/>
    </location>
</feature>
<dbReference type="PANTHER" id="PTHR28304:SF1">
    <property type="entry name" value="PEROXISOMAL MEMBRANE PROTEIN PEX28"/>
    <property type="match status" value="1"/>
</dbReference>
<reference evidence="8 9" key="1">
    <citation type="submission" date="2020-06" db="EMBL/GenBank/DDBJ databases">
        <title>The yeast mating-type switching endonuclease HO is a domesticated member of an unorthodox homing genetic element family.</title>
        <authorList>
            <person name="Coughlan A.Y."/>
            <person name="Lombardi L."/>
            <person name="Braun-Galleani S."/>
            <person name="Martos A.R."/>
            <person name="Galeote V."/>
            <person name="Bigey F."/>
            <person name="Dequin S."/>
            <person name="Byrne K.P."/>
            <person name="Wolfe K.H."/>
        </authorList>
    </citation>
    <scope>NUCLEOTIDE SEQUENCE [LARGE SCALE GENOMIC DNA]</scope>
    <source>
        <strain evidence="8 9">CBS2947</strain>
    </source>
</reference>
<gene>
    <name evidence="8" type="ORF">HG537_0A01220</name>
</gene>
<evidence type="ECO:0000256" key="4">
    <source>
        <dbReference type="ARBA" id="ARBA00023136"/>
    </source>
</evidence>
<dbReference type="Proteomes" id="UP000510647">
    <property type="component" value="Chromosome 1"/>
</dbReference>
<protein>
    <recommendedName>
        <fullName evidence="7">TECPR1-like DysF domain-containing protein</fullName>
    </recommendedName>
</protein>
<name>A0A7H9HNE7_9SACH</name>
<dbReference type="AlphaFoldDB" id="A0A7H9HNE7"/>
<keyword evidence="3 6" id="KW-1133">Transmembrane helix</keyword>
<dbReference type="EMBL" id="CP059267">
    <property type="protein sequence ID" value="QLQ77875.1"/>
    <property type="molecule type" value="Genomic_DNA"/>
</dbReference>
<evidence type="ECO:0000256" key="5">
    <source>
        <dbReference type="ARBA" id="ARBA00023140"/>
    </source>
</evidence>
<feature type="domain" description="TECPR1-like DysF" evidence="7">
    <location>
        <begin position="163"/>
        <end position="514"/>
    </location>
</feature>
<evidence type="ECO:0000256" key="2">
    <source>
        <dbReference type="ARBA" id="ARBA00022692"/>
    </source>
</evidence>
<accession>A0A7H9HNE7</accession>
<dbReference type="InterPro" id="IPR052816">
    <property type="entry name" value="Peroxisomal_Membrane_PEX28-32"/>
</dbReference>
<evidence type="ECO:0000256" key="1">
    <source>
        <dbReference type="ARBA" id="ARBA00004585"/>
    </source>
</evidence>
<feature type="transmembrane region" description="Helical" evidence="6">
    <location>
        <begin position="345"/>
        <end position="371"/>
    </location>
</feature>